<reference evidence="1" key="1">
    <citation type="submission" date="2022-10" db="EMBL/GenBank/DDBJ databases">
        <title>Culturing micro-colonial fungi from biological soil crusts in the Mojave desert and describing Neophaeococcomyces mojavensis, and introducing the new genera and species Taxawa tesnikishii.</title>
        <authorList>
            <person name="Kurbessoian T."/>
            <person name="Stajich J.E."/>
        </authorList>
    </citation>
    <scope>NUCLEOTIDE SEQUENCE</scope>
    <source>
        <strain evidence="1">JES_115</strain>
    </source>
</reference>
<name>A0ACC2ZDG7_9PEZI</name>
<proteinExistence type="predicted"/>
<evidence type="ECO:0000313" key="1">
    <source>
        <dbReference type="EMBL" id="KAJ9645778.1"/>
    </source>
</evidence>
<evidence type="ECO:0000313" key="2">
    <source>
        <dbReference type="Proteomes" id="UP001172680"/>
    </source>
</evidence>
<comment type="caution">
    <text evidence="1">The sequence shown here is derived from an EMBL/GenBank/DDBJ whole genome shotgun (WGS) entry which is preliminary data.</text>
</comment>
<gene>
    <name evidence="1" type="ORF">H2199_002818</name>
</gene>
<protein>
    <submittedName>
        <fullName evidence="1">Uncharacterized protein</fullName>
    </submittedName>
</protein>
<organism evidence="1 2">
    <name type="scientific">Coniosporium tulheliwenetii</name>
    <dbReference type="NCBI Taxonomy" id="3383036"/>
    <lineage>
        <taxon>Eukaryota</taxon>
        <taxon>Fungi</taxon>
        <taxon>Dikarya</taxon>
        <taxon>Ascomycota</taxon>
        <taxon>Pezizomycotina</taxon>
        <taxon>Dothideomycetes</taxon>
        <taxon>Dothideomycetes incertae sedis</taxon>
        <taxon>Coniosporium</taxon>
    </lineage>
</organism>
<dbReference type="Proteomes" id="UP001172680">
    <property type="component" value="Unassembled WGS sequence"/>
</dbReference>
<accession>A0ACC2ZDG7</accession>
<keyword evidence="2" id="KW-1185">Reference proteome</keyword>
<sequence length="536" mass="59576">MRRGSSVNMSEKKFSNASEFDGKGLQERLEHAPGRRLSRSEQVQAIDAIATAPGLTLDSFKHLDEKAILRRMDLHLIPMLALLYLLSFLDRGNIGNARIEGLVEDLHMTGPQYNWTLTIFFFSYAAFEVPSNLLLKKLRPSIWLPTIMVAWGTVMTLMGLVKDYKGLLITRFFLGVTEAGLFPGVAYYITMWYCRHEAQFRQALFFSAASIAGAFSGLLAFAIAKMDGIGGQEGWRWIFILEGLLTVVVAIIAFFTLYDFPETAGFLSAEEKAFVVYRLKYQAQIAAVKTGDTSRENEPMVAQTDEFKWKYVRSAFLDWQIWVNIFVYWGIVCPLYGISLFLPTIIRELGYRSSTAQLLTVPIYITAACLAIGIAWLSDRKGVRSPFIFTFLCISGIGFIMCLSSGKPGVVYAGVFISACAIYPSFPGVITWLSSNLAGSSKRAVGMAIQIGVGNLAGAMASNFYRARDGPRYILGHALELGFIVGGIIAVVVLVLNYKRINKKRERQMAEGAHNGYTLDEMSALGDRALTFRYAL</sequence>
<dbReference type="EMBL" id="JAPDRP010000007">
    <property type="protein sequence ID" value="KAJ9645778.1"/>
    <property type="molecule type" value="Genomic_DNA"/>
</dbReference>